<comment type="caution">
    <text evidence="1">The sequence shown here is derived from an EMBL/GenBank/DDBJ whole genome shotgun (WGS) entry which is preliminary data.</text>
</comment>
<protein>
    <submittedName>
        <fullName evidence="1">Uncharacterized protein</fullName>
    </submittedName>
</protein>
<dbReference type="Proteomes" id="UP000239550">
    <property type="component" value="Unassembled WGS sequence"/>
</dbReference>
<dbReference type="RefSeq" id="WP_036807197.1">
    <property type="nucleotide sequence ID" value="NZ_CAWNTA010000120.1"/>
</dbReference>
<evidence type="ECO:0000313" key="1">
    <source>
        <dbReference type="EMBL" id="PQQ23686.1"/>
    </source>
</evidence>
<dbReference type="OrthoDB" id="6434572at2"/>
<name>A0A0A0CW53_9GAMM</name>
<reference evidence="1 2" key="1">
    <citation type="submission" date="2018-02" db="EMBL/GenBank/DDBJ databases">
        <title>Five New Genomes of Indian Photorhabdus Isolates TSA.</title>
        <authorList>
            <person name="Dubay B."/>
            <person name="Somvanshi V.S."/>
        </authorList>
    </citation>
    <scope>NUCLEOTIDE SEQUENCE [LARGE SCALE GENOMIC DNA]</scope>
    <source>
        <strain evidence="1 2">H1</strain>
    </source>
</reference>
<keyword evidence="2" id="KW-1185">Reference proteome</keyword>
<dbReference type="EMBL" id="PUWT01000053">
    <property type="protein sequence ID" value="PQQ23686.1"/>
    <property type="molecule type" value="Genomic_DNA"/>
</dbReference>
<evidence type="ECO:0000313" key="2">
    <source>
        <dbReference type="Proteomes" id="UP000239550"/>
    </source>
</evidence>
<dbReference type="AlphaFoldDB" id="A0A0A0CW53"/>
<organism evidence="1 2">
    <name type="scientific">Photorhabdus hindustanensis</name>
    <dbReference type="NCBI Taxonomy" id="2918802"/>
    <lineage>
        <taxon>Bacteria</taxon>
        <taxon>Pseudomonadati</taxon>
        <taxon>Pseudomonadota</taxon>
        <taxon>Gammaproteobacteria</taxon>
        <taxon>Enterobacterales</taxon>
        <taxon>Morganellaceae</taxon>
        <taxon>Photorhabdus</taxon>
    </lineage>
</organism>
<sequence length="67" mass="7377">MRKPITLDDAKYRSGLACSLYEVITSMADKEKCSGELCELIALVCDINYEVNCSLESALGTDKLNLD</sequence>
<gene>
    <name evidence="1" type="ORF">C6H66_18170</name>
</gene>
<proteinExistence type="predicted"/>
<accession>A0A0A0CW53</accession>